<evidence type="ECO:0000313" key="4">
    <source>
        <dbReference type="Proteomes" id="UP000193355"/>
    </source>
</evidence>
<reference evidence="4" key="1">
    <citation type="submission" date="2017-04" db="EMBL/GenBank/DDBJ databases">
        <authorList>
            <person name="Varghese N."/>
            <person name="Submissions S."/>
        </authorList>
    </citation>
    <scope>NUCLEOTIDE SEQUENCE [LARGE SCALE GENOMIC DNA]</scope>
    <source>
        <strain evidence="4">USBA 82</strain>
    </source>
</reference>
<dbReference type="EMBL" id="FXBB01000020">
    <property type="protein sequence ID" value="SMG34913.1"/>
    <property type="molecule type" value="Genomic_DNA"/>
</dbReference>
<name>A0A1X7K2V8_9BACT</name>
<dbReference type="Proteomes" id="UP000193355">
    <property type="component" value="Unassembled WGS sequence"/>
</dbReference>
<dbReference type="PIRSF" id="PIRSF028408">
    <property type="entry name" value="UCP028408"/>
    <property type="match status" value="1"/>
</dbReference>
<evidence type="ECO:0000313" key="3">
    <source>
        <dbReference type="EMBL" id="SMG34913.1"/>
    </source>
</evidence>
<gene>
    <name evidence="3" type="ORF">SAMN06275492_12011</name>
</gene>
<dbReference type="STRING" id="561720.SAMN06275492_12011"/>
<evidence type="ECO:0000259" key="2">
    <source>
        <dbReference type="Pfam" id="PF11795"/>
    </source>
</evidence>
<dbReference type="InterPro" id="IPR024537">
    <property type="entry name" value="DUF3322"/>
</dbReference>
<evidence type="ECO:0008006" key="5">
    <source>
        <dbReference type="Google" id="ProtNLM"/>
    </source>
</evidence>
<evidence type="ECO:0000259" key="1">
    <source>
        <dbReference type="Pfam" id="PF09983"/>
    </source>
</evidence>
<dbReference type="OrthoDB" id="322908at2"/>
<dbReference type="InterPro" id="IPR014544">
    <property type="entry name" value="UCP028408"/>
</dbReference>
<protein>
    <recommendedName>
        <fullName evidence="5">Wadjet protein JetD C-terminal domain-containing protein</fullName>
    </recommendedName>
</protein>
<dbReference type="RefSeq" id="WP_085544877.1">
    <property type="nucleotide sequence ID" value="NZ_FXBB01000020.1"/>
</dbReference>
<dbReference type="Pfam" id="PF09983">
    <property type="entry name" value="JetD_C"/>
    <property type="match status" value="1"/>
</dbReference>
<feature type="domain" description="Wadjet protein JetD C-terminal" evidence="1">
    <location>
        <begin position="210"/>
        <end position="388"/>
    </location>
</feature>
<dbReference type="AlphaFoldDB" id="A0A1X7K2V8"/>
<dbReference type="Pfam" id="PF11795">
    <property type="entry name" value="DUF3322"/>
    <property type="match status" value="1"/>
</dbReference>
<keyword evidence="4" id="KW-1185">Reference proteome</keyword>
<dbReference type="InterPro" id="IPR024534">
    <property type="entry name" value="JetD_C"/>
</dbReference>
<proteinExistence type="predicted"/>
<accession>A0A1X7K2V8</accession>
<feature type="domain" description="DUF3322" evidence="2">
    <location>
        <begin position="6"/>
        <end position="187"/>
    </location>
</feature>
<organism evidence="3 4">
    <name type="scientific">Dethiosulfovibrio salsuginis</name>
    <dbReference type="NCBI Taxonomy" id="561720"/>
    <lineage>
        <taxon>Bacteria</taxon>
        <taxon>Thermotogati</taxon>
        <taxon>Synergistota</taxon>
        <taxon>Synergistia</taxon>
        <taxon>Synergistales</taxon>
        <taxon>Dethiosulfovibrionaceae</taxon>
        <taxon>Dethiosulfovibrio</taxon>
    </lineage>
</organism>
<sequence length="404" mass="47120">MNWTTPDHLRKQVQKLWEKGAILRSMATEEPLFPLKLAFKKPTSRELSDDFDDVRKWISLLVEKQGAYRIEWKTVEHRILGCNSIPWEIWIDSLEDGLRMIGKGKEAKSFASLLALTNDRDPSILPWLARKPLQGLDLCEHWTAILDVVAWLKDNPKPSIYLRQIDLPGIHSKFIEAHRLDLGEILDLALPEESIDRRYTGKKGFCGRYGFKEKPLRVRFRILDQQLSLPYGGEDQDITVTEKAFASLNSDVTRVFVVENEINFLAFPQFPGAMVIFGSGYGFENLSQAHWLKNREVHYWGDLDTHGFAILNQFRSVVPDCRSLLMDEKTLLEHRDLWGEEITPERGELSMLTDEEQSLYRRLNSDLWGKSIRLEQERIGFNHLREALDRLKQKKSIQHRQYFD</sequence>